<keyword evidence="7 10" id="KW-0653">Protein transport</keyword>
<evidence type="ECO:0000256" key="9">
    <source>
        <dbReference type="ARBA" id="ARBA00023136"/>
    </source>
</evidence>
<evidence type="ECO:0000256" key="4">
    <source>
        <dbReference type="ARBA" id="ARBA00022737"/>
    </source>
</evidence>
<organism evidence="11 12">
    <name type="scientific">Exserohilum turcicum (strain 28A)</name>
    <name type="common">Northern leaf blight fungus</name>
    <name type="synonym">Setosphaeria turcica</name>
    <dbReference type="NCBI Taxonomy" id="671987"/>
    <lineage>
        <taxon>Eukaryota</taxon>
        <taxon>Fungi</taxon>
        <taxon>Dikarya</taxon>
        <taxon>Ascomycota</taxon>
        <taxon>Pezizomycotina</taxon>
        <taxon>Dothideomycetes</taxon>
        <taxon>Pleosporomycetidae</taxon>
        <taxon>Pleosporales</taxon>
        <taxon>Pleosporineae</taxon>
        <taxon>Pleosporaceae</taxon>
        <taxon>Exserohilum</taxon>
    </lineage>
</organism>
<evidence type="ECO:0000256" key="5">
    <source>
        <dbReference type="ARBA" id="ARBA00022824"/>
    </source>
</evidence>
<evidence type="ECO:0000256" key="6">
    <source>
        <dbReference type="ARBA" id="ARBA00022892"/>
    </source>
</evidence>
<accession>R0IAS8</accession>
<dbReference type="PANTHER" id="PTHR23284">
    <property type="entry name" value="PROLACTIN REGULATORY ELEMENT BINDING PROTEIN"/>
    <property type="match status" value="1"/>
</dbReference>
<proteinExistence type="inferred from homology"/>
<dbReference type="AlphaFoldDB" id="R0IAS8"/>
<evidence type="ECO:0000313" key="11">
    <source>
        <dbReference type="EMBL" id="EOA82530.1"/>
    </source>
</evidence>
<keyword evidence="3" id="KW-0812">Transmembrane</keyword>
<dbReference type="GO" id="GO:0003400">
    <property type="term" value="P:regulation of COPII vesicle coating"/>
    <property type="evidence" value="ECO:0007669"/>
    <property type="project" value="UniProtKB-UniRule"/>
</dbReference>
<keyword evidence="8" id="KW-1133">Transmembrane helix</keyword>
<dbReference type="GO" id="GO:0005085">
    <property type="term" value="F:guanyl-nucleotide exchange factor activity"/>
    <property type="evidence" value="ECO:0007669"/>
    <property type="project" value="InterPro"/>
</dbReference>
<dbReference type="GO" id="GO:0015031">
    <property type="term" value="P:protein transport"/>
    <property type="evidence" value="ECO:0007669"/>
    <property type="project" value="UniProtKB-KW"/>
</dbReference>
<dbReference type="eggNOG" id="KOG0771">
    <property type="taxonomic scope" value="Eukaryota"/>
</dbReference>
<dbReference type="GO" id="GO:0005789">
    <property type="term" value="C:endoplasmic reticulum membrane"/>
    <property type="evidence" value="ECO:0007669"/>
    <property type="project" value="UniProtKB-SubCell"/>
</dbReference>
<gene>
    <name evidence="11" type="ORF">SETTUDRAFT_165039</name>
</gene>
<reference evidence="11 12" key="1">
    <citation type="journal article" date="2012" name="PLoS Pathog.">
        <title>Diverse lifestyles and strategies of plant pathogenesis encoded in the genomes of eighteen Dothideomycetes fungi.</title>
        <authorList>
            <person name="Ohm R.A."/>
            <person name="Feau N."/>
            <person name="Henrissat B."/>
            <person name="Schoch C.L."/>
            <person name="Horwitz B.A."/>
            <person name="Barry K.W."/>
            <person name="Condon B.J."/>
            <person name="Copeland A.C."/>
            <person name="Dhillon B."/>
            <person name="Glaser F."/>
            <person name="Hesse C.N."/>
            <person name="Kosti I."/>
            <person name="LaButti K."/>
            <person name="Lindquist E.A."/>
            <person name="Lucas S."/>
            <person name="Salamov A.A."/>
            <person name="Bradshaw R.E."/>
            <person name="Ciuffetti L."/>
            <person name="Hamelin R.C."/>
            <person name="Kema G.H.J."/>
            <person name="Lawrence C."/>
            <person name="Scott J.A."/>
            <person name="Spatafora J.W."/>
            <person name="Turgeon B.G."/>
            <person name="de Wit P.J.G.M."/>
            <person name="Zhong S."/>
            <person name="Goodwin S.B."/>
            <person name="Grigoriev I.V."/>
        </authorList>
    </citation>
    <scope>NUCLEOTIDE SEQUENCE [LARGE SCALE GENOMIC DNA]</scope>
    <source>
        <strain evidence="12">28A</strain>
    </source>
</reference>
<dbReference type="STRING" id="671987.R0IAS8"/>
<dbReference type="PANTHER" id="PTHR23284:SF0">
    <property type="entry name" value="PROLACTIN REGULATORY ELEMENT-BINDING PROTEIN"/>
    <property type="match status" value="1"/>
</dbReference>
<reference evidence="11 12" key="2">
    <citation type="journal article" date="2013" name="PLoS Genet.">
        <title>Comparative genome structure, secondary metabolite, and effector coding capacity across Cochliobolus pathogens.</title>
        <authorList>
            <person name="Condon B.J."/>
            <person name="Leng Y."/>
            <person name="Wu D."/>
            <person name="Bushley K.E."/>
            <person name="Ohm R.A."/>
            <person name="Otillar R."/>
            <person name="Martin J."/>
            <person name="Schackwitz W."/>
            <person name="Grimwood J."/>
            <person name="MohdZainudin N."/>
            <person name="Xue C."/>
            <person name="Wang R."/>
            <person name="Manning V.A."/>
            <person name="Dhillon B."/>
            <person name="Tu Z.J."/>
            <person name="Steffenson B.J."/>
            <person name="Salamov A."/>
            <person name="Sun H."/>
            <person name="Lowry S."/>
            <person name="LaButti K."/>
            <person name="Han J."/>
            <person name="Copeland A."/>
            <person name="Lindquist E."/>
            <person name="Barry K."/>
            <person name="Schmutz J."/>
            <person name="Baker S.E."/>
            <person name="Ciuffetti L.M."/>
            <person name="Grigoriev I.V."/>
            <person name="Zhong S."/>
            <person name="Turgeon B.G."/>
        </authorList>
    </citation>
    <scope>NUCLEOTIDE SEQUENCE [LARGE SCALE GENOMIC DNA]</scope>
    <source>
        <strain evidence="12">28A</strain>
    </source>
</reference>
<dbReference type="Gene3D" id="2.130.10.10">
    <property type="entry name" value="YVTN repeat-like/Quinoprotein amine dehydrogenase"/>
    <property type="match status" value="1"/>
</dbReference>
<evidence type="ECO:0000256" key="2">
    <source>
        <dbReference type="ARBA" id="ARBA00022574"/>
    </source>
</evidence>
<evidence type="ECO:0000256" key="3">
    <source>
        <dbReference type="ARBA" id="ARBA00022692"/>
    </source>
</evidence>
<keyword evidence="1 10" id="KW-0813">Transport</keyword>
<dbReference type="GO" id="GO:0006888">
    <property type="term" value="P:endoplasmic reticulum to Golgi vesicle-mediated transport"/>
    <property type="evidence" value="ECO:0007669"/>
    <property type="project" value="UniProtKB-UniRule"/>
</dbReference>
<dbReference type="OrthoDB" id="16538at2759"/>
<comment type="function">
    <text evidence="10">Guanine nucleotide-exchange factor (GEF) required for the formation or budding of transport vesicles from the ER.</text>
</comment>
<keyword evidence="5 10" id="KW-0256">Endoplasmic reticulum</keyword>
<dbReference type="InterPro" id="IPR015943">
    <property type="entry name" value="WD40/YVTN_repeat-like_dom_sf"/>
</dbReference>
<comment type="subcellular location">
    <subcellularLocation>
        <location evidence="10">Endoplasmic reticulum membrane</location>
        <topology evidence="10">Single-pass type II membrane protein</topology>
    </subcellularLocation>
    <subcellularLocation>
        <location evidence="10">Golgi apparatus membrane</location>
        <topology evidence="10">Single-pass type II membrane protein</topology>
    </subcellularLocation>
</comment>
<evidence type="ECO:0000256" key="7">
    <source>
        <dbReference type="ARBA" id="ARBA00022927"/>
    </source>
</evidence>
<name>R0IAS8_EXST2</name>
<evidence type="ECO:0000256" key="10">
    <source>
        <dbReference type="RuleBase" id="RU369019"/>
    </source>
</evidence>
<keyword evidence="6" id="KW-0931">ER-Golgi transport</keyword>
<evidence type="ECO:0000256" key="8">
    <source>
        <dbReference type="ARBA" id="ARBA00022989"/>
    </source>
</evidence>
<dbReference type="InterPro" id="IPR045260">
    <property type="entry name" value="Sec12-like"/>
</dbReference>
<keyword evidence="4 10" id="KW-0677">Repeat</keyword>
<keyword evidence="12" id="KW-1185">Reference proteome</keyword>
<dbReference type="GeneID" id="19399340"/>
<dbReference type="GO" id="GO:0000139">
    <property type="term" value="C:Golgi membrane"/>
    <property type="evidence" value="ECO:0007669"/>
    <property type="project" value="UniProtKB-SubCell"/>
</dbReference>
<evidence type="ECO:0000313" key="12">
    <source>
        <dbReference type="Proteomes" id="UP000016935"/>
    </source>
</evidence>
<dbReference type="RefSeq" id="XP_008029640.1">
    <property type="nucleotide sequence ID" value="XM_008031449.1"/>
</dbReference>
<keyword evidence="9" id="KW-0472">Membrane</keyword>
<evidence type="ECO:0000256" key="1">
    <source>
        <dbReference type="ARBA" id="ARBA00022448"/>
    </source>
</evidence>
<dbReference type="HOGENOM" id="CLU_021000_0_0_1"/>
<sequence>MSRPTVSKAQTSYPIFAATFASNRPGVLVVGGGGGAGRSGVKNQITAFDFSSRAPTVEAIAEIEASKDDSITCLDNLSTKDGLILFAGNNSGEEDRLAAKNEHLRAFELRFPKGKADGKIEFLSKTSLFTTPASVGAKKEGYQRIIRLSPPQKTTSTPNRRIGAAASSLAGDENEVVIFDATTTKPAPRDVIERFTLPKGQEANDVDIFTLEEGKFRVAYVTDQDVFVYDVKYNFAKRNMTSSEHNKAYTLPTLEKGARSKLRCVRWLSPKHLLLLANKPNRTGVELLLFHFYQDGGSIALRKVLPKHVKAATDMDVSLLDVDDQGAYQIVIAIAAIDISLTVYTMDYHGPDRDSLSTFHSFNTYDNVHDVQMTKVVFSPFYKPETPKGRQPPPQYLRLASTSLGNTISVETFPLQSIGSRHVLQTAQSRNLFTAATYLVAAMVVAVLALMIQSLIDPEGNLTKGILPASLQTAAGRHKTFGETLREKQDQAILNGADSPVAKASHRIADLLHIHLPHVLSDNAESADAASEPKALVIHHDAESDGALSTEIHAGDEEVLKKHVAARKWDELSREEKNAWRQKLSEAGMWAVGEGETILKSIFFGQIGGLVGHAAQGVLGG</sequence>
<protein>
    <recommendedName>
        <fullName evidence="10">Guanine nucleotide-exchange factor SEC12</fullName>
    </recommendedName>
</protein>
<comment type="similarity">
    <text evidence="10">Belongs to the WD repeat SEC12 family.</text>
</comment>
<dbReference type="Proteomes" id="UP000016935">
    <property type="component" value="Unassembled WGS sequence"/>
</dbReference>
<dbReference type="EMBL" id="KB908844">
    <property type="protein sequence ID" value="EOA82530.1"/>
    <property type="molecule type" value="Genomic_DNA"/>
</dbReference>
<keyword evidence="2 10" id="KW-0853">WD repeat</keyword>